<evidence type="ECO:0000313" key="1">
    <source>
        <dbReference type="EMBL" id="KAJ7011926.1"/>
    </source>
</evidence>
<proteinExistence type="predicted"/>
<organism evidence="2 3">
    <name type="scientific">Populus alba x Populus x berolinensis</name>
    <dbReference type="NCBI Taxonomy" id="444605"/>
    <lineage>
        <taxon>Eukaryota</taxon>
        <taxon>Viridiplantae</taxon>
        <taxon>Streptophyta</taxon>
        <taxon>Embryophyta</taxon>
        <taxon>Tracheophyta</taxon>
        <taxon>Spermatophyta</taxon>
        <taxon>Magnoliopsida</taxon>
        <taxon>eudicotyledons</taxon>
        <taxon>Gunneridae</taxon>
        <taxon>Pentapetalae</taxon>
        <taxon>rosids</taxon>
        <taxon>fabids</taxon>
        <taxon>Malpighiales</taxon>
        <taxon>Salicaceae</taxon>
        <taxon>Saliceae</taxon>
        <taxon>Populus</taxon>
    </lineage>
</organism>
<sequence>MKRLLAAAVRPPLGGELCRVCAGEGDRGLRPVEEGRSFSSGLEGGALGG</sequence>
<dbReference type="Proteomes" id="UP001164929">
    <property type="component" value="Chromosome 1"/>
</dbReference>
<name>A0AAD6WGH3_9ROSI</name>
<dbReference type="EMBL" id="JAQIZT010000001">
    <property type="protein sequence ID" value="KAJ7011926.1"/>
    <property type="molecule type" value="Genomic_DNA"/>
</dbReference>
<evidence type="ECO:0000313" key="2">
    <source>
        <dbReference type="EMBL" id="KAJ7011930.1"/>
    </source>
</evidence>
<reference evidence="2 3" key="1">
    <citation type="journal article" date="2023" name="Mol. Ecol. Resour.">
        <title>Chromosome-level genome assembly of a triploid poplar Populus alba 'Berolinensis'.</title>
        <authorList>
            <person name="Chen S."/>
            <person name="Yu Y."/>
            <person name="Wang X."/>
            <person name="Wang S."/>
            <person name="Zhang T."/>
            <person name="Zhou Y."/>
            <person name="He R."/>
            <person name="Meng N."/>
            <person name="Wang Y."/>
            <person name="Liu W."/>
            <person name="Liu Z."/>
            <person name="Liu J."/>
            <person name="Guo Q."/>
            <person name="Huang H."/>
            <person name="Sederoff R.R."/>
            <person name="Wang G."/>
            <person name="Qu G."/>
            <person name="Chen S."/>
        </authorList>
    </citation>
    <scope>NUCLEOTIDE SEQUENCE [LARGE SCALE GENOMIC DNA]</scope>
    <source>
        <strain evidence="2">SC-2020</strain>
    </source>
</reference>
<gene>
    <name evidence="1" type="ORF">NC653_002119</name>
    <name evidence="2" type="ORF">NC653_002121</name>
</gene>
<comment type="caution">
    <text evidence="2">The sequence shown here is derived from an EMBL/GenBank/DDBJ whole genome shotgun (WGS) entry which is preliminary data.</text>
</comment>
<dbReference type="AlphaFoldDB" id="A0AAD6WGH3"/>
<evidence type="ECO:0000313" key="3">
    <source>
        <dbReference type="Proteomes" id="UP001164929"/>
    </source>
</evidence>
<protein>
    <submittedName>
        <fullName evidence="2">Uncharacterized protein</fullName>
    </submittedName>
</protein>
<dbReference type="EMBL" id="JAQIZT010000001">
    <property type="protein sequence ID" value="KAJ7011930.1"/>
    <property type="molecule type" value="Genomic_DNA"/>
</dbReference>
<accession>A0AAD6WGH3</accession>
<keyword evidence="3" id="KW-1185">Reference proteome</keyword>